<keyword evidence="6 11" id="KW-0456">Lyase</keyword>
<dbReference type="EC" id="4.2.1.24" evidence="3 11"/>
<dbReference type="Proteomes" id="UP000606044">
    <property type="component" value="Unassembled WGS sequence"/>
</dbReference>
<proteinExistence type="inferred from homology"/>
<evidence type="ECO:0000256" key="13">
    <source>
        <dbReference type="SAM" id="MobiDB-lite"/>
    </source>
</evidence>
<dbReference type="PRINTS" id="PR00144">
    <property type="entry name" value="DALDHYDRTASE"/>
</dbReference>
<evidence type="ECO:0000313" key="14">
    <source>
        <dbReference type="EMBL" id="GGF73507.1"/>
    </source>
</evidence>
<feature type="active site" description="Schiff-base intermediate with substrate" evidence="9">
    <location>
        <position position="244"/>
    </location>
</feature>
<gene>
    <name evidence="14" type="primary">hemB</name>
    <name evidence="14" type="ORF">GCM10007301_36670</name>
</gene>
<dbReference type="GO" id="GO:0005829">
    <property type="term" value="C:cytosol"/>
    <property type="evidence" value="ECO:0007669"/>
    <property type="project" value="TreeGrafter"/>
</dbReference>
<dbReference type="PANTHER" id="PTHR11458:SF0">
    <property type="entry name" value="DELTA-AMINOLEVULINIC ACID DEHYDRATASE"/>
    <property type="match status" value="1"/>
</dbReference>
<protein>
    <recommendedName>
        <fullName evidence="4 11">Delta-aminolevulinic acid dehydratase</fullName>
        <ecNumber evidence="3 11">4.2.1.24</ecNumber>
    </recommendedName>
</protein>
<evidence type="ECO:0000256" key="9">
    <source>
        <dbReference type="PIRSR" id="PIRSR001415-1"/>
    </source>
</evidence>
<dbReference type="PROSITE" id="PS00169">
    <property type="entry name" value="D_ALA_DEHYDRATASE"/>
    <property type="match status" value="1"/>
</dbReference>
<evidence type="ECO:0000256" key="8">
    <source>
        <dbReference type="ARBA" id="ARBA00047651"/>
    </source>
</evidence>
<sequence length="376" mass="40530">MASGVQTAMTLAPGPVSAGPQQRDETMSLSPARLRPVDPAAAPGGGQPLDLATRLRRNRKSDWSRRLVRENTLTVDDLIWPIFVMEGEKTREAVPSMPGVERLTVDEAVRAAEQAAKLRIPALALFPYTQPGLRDETGSEALNENNLVCRALRAIKARVPEVGLITDVALDPYTSHGHDGVMDGERILNDETVNLLVHQSVVQAQCGADVIAPSDMMDGRIGAIRIGLDAAGLTDVQIMSYAAKYASAFYGPFRDAIGTSKTLIGDKRTYQMDPANGAEAIREAALDVEEGADMLMVKPGLPYLDVVYRLKEAFGLPTYAYQVSGEYAMIEGAIRNGWLDGSRVVEEGLMAFKRAGADGILTYFAPRVAERLSAGA</sequence>
<evidence type="ECO:0000256" key="7">
    <source>
        <dbReference type="ARBA" id="ARBA00023244"/>
    </source>
</evidence>
<reference evidence="14" key="2">
    <citation type="submission" date="2020-09" db="EMBL/GenBank/DDBJ databases">
        <authorList>
            <person name="Sun Q."/>
            <person name="Sedlacek I."/>
        </authorList>
    </citation>
    <scope>NUCLEOTIDE SEQUENCE</scope>
    <source>
        <strain evidence="14">CCM 7897</strain>
    </source>
</reference>
<comment type="catalytic activity">
    <reaction evidence="8 11">
        <text>2 5-aminolevulinate = porphobilinogen + 2 H2O + H(+)</text>
        <dbReference type="Rhea" id="RHEA:24064"/>
        <dbReference type="ChEBI" id="CHEBI:15377"/>
        <dbReference type="ChEBI" id="CHEBI:15378"/>
        <dbReference type="ChEBI" id="CHEBI:58126"/>
        <dbReference type="ChEBI" id="CHEBI:356416"/>
        <dbReference type="EC" id="4.2.1.24"/>
    </reaction>
</comment>
<keyword evidence="10" id="KW-0479">Metal-binding</keyword>
<evidence type="ECO:0000256" key="10">
    <source>
        <dbReference type="PIRSR" id="PIRSR001415-5"/>
    </source>
</evidence>
<dbReference type="FunFam" id="3.20.20.70:FF:000019">
    <property type="entry name" value="Delta-aminolevulinic acid dehydratase"/>
    <property type="match status" value="1"/>
</dbReference>
<name>A0A917C900_9HYPH</name>
<dbReference type="SMART" id="SM01004">
    <property type="entry name" value="ALAD"/>
    <property type="match status" value="1"/>
</dbReference>
<comment type="similarity">
    <text evidence="2 12">Belongs to the ALAD family.</text>
</comment>
<keyword evidence="10" id="KW-0460">Magnesium</keyword>
<accession>A0A917C900</accession>
<comment type="caution">
    <text evidence="14">The sequence shown here is derived from an EMBL/GenBank/DDBJ whole genome shotgun (WGS) entry which is preliminary data.</text>
</comment>
<keyword evidence="5" id="KW-0350">Heme biosynthesis</keyword>
<organism evidence="14 15">
    <name type="scientific">Azorhizobium oxalatiphilum</name>
    <dbReference type="NCBI Taxonomy" id="980631"/>
    <lineage>
        <taxon>Bacteria</taxon>
        <taxon>Pseudomonadati</taxon>
        <taxon>Pseudomonadota</taxon>
        <taxon>Alphaproteobacteria</taxon>
        <taxon>Hyphomicrobiales</taxon>
        <taxon>Xanthobacteraceae</taxon>
        <taxon>Azorhizobium</taxon>
    </lineage>
</organism>
<dbReference type="NCBIfam" id="NF006762">
    <property type="entry name" value="PRK09283.1"/>
    <property type="match status" value="1"/>
</dbReference>
<evidence type="ECO:0000256" key="3">
    <source>
        <dbReference type="ARBA" id="ARBA00012053"/>
    </source>
</evidence>
<dbReference type="SUPFAM" id="SSF51569">
    <property type="entry name" value="Aldolase"/>
    <property type="match status" value="1"/>
</dbReference>
<evidence type="ECO:0000256" key="11">
    <source>
        <dbReference type="RuleBase" id="RU000515"/>
    </source>
</evidence>
<dbReference type="InterPro" id="IPR013785">
    <property type="entry name" value="Aldolase_TIM"/>
</dbReference>
<evidence type="ECO:0000256" key="4">
    <source>
        <dbReference type="ARBA" id="ARBA00020771"/>
    </source>
</evidence>
<reference evidence="14" key="1">
    <citation type="journal article" date="2014" name="Int. J. Syst. Evol. Microbiol.">
        <title>Complete genome sequence of Corynebacterium casei LMG S-19264T (=DSM 44701T), isolated from a smear-ripened cheese.</title>
        <authorList>
            <consortium name="US DOE Joint Genome Institute (JGI-PGF)"/>
            <person name="Walter F."/>
            <person name="Albersmeier A."/>
            <person name="Kalinowski J."/>
            <person name="Ruckert C."/>
        </authorList>
    </citation>
    <scope>NUCLEOTIDE SEQUENCE</scope>
    <source>
        <strain evidence="14">CCM 7897</strain>
    </source>
</reference>
<dbReference type="PIRSF" id="PIRSF001415">
    <property type="entry name" value="Porphbilin_synth"/>
    <property type="match status" value="1"/>
</dbReference>
<dbReference type="GO" id="GO:0006783">
    <property type="term" value="P:heme biosynthetic process"/>
    <property type="evidence" value="ECO:0007669"/>
    <property type="project" value="UniProtKB-KW"/>
</dbReference>
<feature type="active site" description="Schiff-base intermediate with substrate" evidence="9">
    <location>
        <position position="298"/>
    </location>
</feature>
<dbReference type="GO" id="GO:0008270">
    <property type="term" value="F:zinc ion binding"/>
    <property type="evidence" value="ECO:0007669"/>
    <property type="project" value="TreeGrafter"/>
</dbReference>
<dbReference type="InterPro" id="IPR001731">
    <property type="entry name" value="ALAD"/>
</dbReference>
<keyword evidence="15" id="KW-1185">Reference proteome</keyword>
<comment type="pathway">
    <text evidence="1">Porphyrin-containing compound metabolism; protoporphyrin-IX biosynthesis; coproporphyrinogen-III from 5-aminolevulinate: step 1/4.</text>
</comment>
<dbReference type="PANTHER" id="PTHR11458">
    <property type="entry name" value="DELTA-AMINOLEVULINIC ACID DEHYDRATASE"/>
    <property type="match status" value="1"/>
</dbReference>
<evidence type="ECO:0000256" key="1">
    <source>
        <dbReference type="ARBA" id="ARBA00004694"/>
    </source>
</evidence>
<comment type="subunit">
    <text evidence="11">Homooctamer.</text>
</comment>
<evidence type="ECO:0000256" key="2">
    <source>
        <dbReference type="ARBA" id="ARBA00008055"/>
    </source>
</evidence>
<feature type="region of interest" description="Disordered" evidence="13">
    <location>
        <begin position="1"/>
        <end position="28"/>
    </location>
</feature>
<dbReference type="AlphaFoldDB" id="A0A917C900"/>
<feature type="binding site" evidence="10">
    <location>
        <position position="283"/>
    </location>
    <ligand>
        <name>Mg(2+)</name>
        <dbReference type="ChEBI" id="CHEBI:18420"/>
    </ligand>
</feature>
<evidence type="ECO:0000256" key="5">
    <source>
        <dbReference type="ARBA" id="ARBA00023133"/>
    </source>
</evidence>
<dbReference type="GO" id="GO:0004655">
    <property type="term" value="F:porphobilinogen synthase activity"/>
    <property type="evidence" value="ECO:0007669"/>
    <property type="project" value="UniProtKB-EC"/>
</dbReference>
<dbReference type="CDD" id="cd04823">
    <property type="entry name" value="ALAD_PBGS_aspartate_rich"/>
    <property type="match status" value="1"/>
</dbReference>
<evidence type="ECO:0000256" key="6">
    <source>
        <dbReference type="ARBA" id="ARBA00023239"/>
    </source>
</evidence>
<keyword evidence="7 11" id="KW-0627">Porphyrin biosynthesis</keyword>
<dbReference type="InterPro" id="IPR030656">
    <property type="entry name" value="ALAD_AS"/>
</dbReference>
<dbReference type="Pfam" id="PF00490">
    <property type="entry name" value="ALAD"/>
    <property type="match status" value="1"/>
</dbReference>
<evidence type="ECO:0000313" key="15">
    <source>
        <dbReference type="Proteomes" id="UP000606044"/>
    </source>
</evidence>
<dbReference type="EMBL" id="BMCT01000005">
    <property type="protein sequence ID" value="GGF73507.1"/>
    <property type="molecule type" value="Genomic_DNA"/>
</dbReference>
<dbReference type="Gene3D" id="3.20.20.70">
    <property type="entry name" value="Aldolase class I"/>
    <property type="match status" value="1"/>
</dbReference>
<evidence type="ECO:0000256" key="12">
    <source>
        <dbReference type="RuleBase" id="RU004161"/>
    </source>
</evidence>